<dbReference type="AlphaFoldDB" id="A0A455AI38"/>
<feature type="domain" description="Tetratricopeptide repeat protein 21A/21B N-terminal ARM repeat" evidence="2">
    <location>
        <begin position="104"/>
        <end position="325"/>
    </location>
</feature>
<evidence type="ECO:0000259" key="2">
    <source>
        <dbReference type="Pfam" id="PF25062"/>
    </source>
</evidence>
<evidence type="ECO:0000313" key="3">
    <source>
        <dbReference type="Proteomes" id="UP000248484"/>
    </source>
</evidence>
<dbReference type="SUPFAM" id="SSF48452">
    <property type="entry name" value="TPR-like"/>
    <property type="match status" value="1"/>
</dbReference>
<dbReference type="InterPro" id="IPR011990">
    <property type="entry name" value="TPR-like_helical_dom_sf"/>
</dbReference>
<dbReference type="InterPro" id="IPR056833">
    <property type="entry name" value="ARM_TT21_N"/>
</dbReference>
<reference evidence="4" key="1">
    <citation type="submission" date="2025-08" db="UniProtKB">
        <authorList>
            <consortium name="RefSeq"/>
        </authorList>
    </citation>
    <scope>IDENTIFICATION</scope>
    <source>
        <tissue evidence="4">Muscle</tissue>
    </source>
</reference>
<feature type="compositionally biased region" description="Low complexity" evidence="1">
    <location>
        <begin position="62"/>
        <end position="72"/>
    </location>
</feature>
<dbReference type="GO" id="GO:0061512">
    <property type="term" value="P:protein localization to cilium"/>
    <property type="evidence" value="ECO:0007669"/>
    <property type="project" value="TreeGrafter"/>
</dbReference>
<name>A0A455AI38_PHYMC</name>
<evidence type="ECO:0000313" key="4">
    <source>
        <dbReference type="RefSeq" id="XP_028335304.1"/>
    </source>
</evidence>
<sequence length="424" mass="47139">MATVGSGAGARDHGATSAYSPSRRSTTRALSRGCLATPTLTLTPLESGRLLRFQGRARLQQQAARGATGTLTRESRSARHHQTRTRSRGCPEMSINDSSLMAGIIYYSQEKYFRHVQQAAAVGLEKFSSDPVLQFFKAYGVLREEHIQDAISSLESIQNHPDVSLCSVMALIYAHKCCETIDREAIQELESSLKEIRKTASGTALYYAGLFLWLMGRHDKAKEYIDRTLKVSSSSREGYVLRGWVDLSSDKPHTVKKSIKYLEHGIQDTKDVLGLMGKATYFMMLQNYSGALEVVNQITVTWGSFLPAWVLKMRLFLARQDWERTVETGHRILEKDESNIDACQILAVYELAREGNITTVSSFKTQKLLLETNTAKEGPLTAPPPSRHWRGLPGSQLPAPSSILPAREVCSGLVFEPHSSKGQQ</sequence>
<dbReference type="GO" id="GO:0030991">
    <property type="term" value="C:intraciliary transport particle A"/>
    <property type="evidence" value="ECO:0007669"/>
    <property type="project" value="TreeGrafter"/>
</dbReference>
<dbReference type="OrthoDB" id="10259630at2759"/>
<dbReference type="GO" id="GO:0005929">
    <property type="term" value="C:cilium"/>
    <property type="evidence" value="ECO:0007669"/>
    <property type="project" value="GOC"/>
</dbReference>
<feature type="region of interest" description="Disordered" evidence="1">
    <location>
        <begin position="62"/>
        <end position="92"/>
    </location>
</feature>
<feature type="region of interest" description="Disordered" evidence="1">
    <location>
        <begin position="1"/>
        <end position="31"/>
    </location>
</feature>
<dbReference type="Proteomes" id="UP000248484">
    <property type="component" value="Chromosome 18"/>
</dbReference>
<dbReference type="Pfam" id="PF25062">
    <property type="entry name" value="ARM_TT21_N"/>
    <property type="match status" value="1"/>
</dbReference>
<dbReference type="InterPro" id="IPR040364">
    <property type="entry name" value="TTC21A/TTC21B"/>
</dbReference>
<dbReference type="RefSeq" id="XP_028335304.1">
    <property type="nucleotide sequence ID" value="XM_028479503.1"/>
</dbReference>
<gene>
    <name evidence="4" type="primary">LOC114484285</name>
</gene>
<dbReference type="GO" id="GO:0035721">
    <property type="term" value="P:intraciliary retrograde transport"/>
    <property type="evidence" value="ECO:0007669"/>
    <property type="project" value="TreeGrafter"/>
</dbReference>
<organism evidence="3 4">
    <name type="scientific">Physeter macrocephalus</name>
    <name type="common">Sperm whale</name>
    <name type="synonym">Physeter catodon</name>
    <dbReference type="NCBI Taxonomy" id="9755"/>
    <lineage>
        <taxon>Eukaryota</taxon>
        <taxon>Metazoa</taxon>
        <taxon>Chordata</taxon>
        <taxon>Craniata</taxon>
        <taxon>Vertebrata</taxon>
        <taxon>Euteleostomi</taxon>
        <taxon>Mammalia</taxon>
        <taxon>Eutheria</taxon>
        <taxon>Laurasiatheria</taxon>
        <taxon>Artiodactyla</taxon>
        <taxon>Whippomorpha</taxon>
        <taxon>Cetacea</taxon>
        <taxon>Odontoceti</taxon>
        <taxon>Physeteridae</taxon>
        <taxon>Physeter</taxon>
    </lineage>
</organism>
<dbReference type="PANTHER" id="PTHR14699">
    <property type="entry name" value="STI2 PROTEIN-RELATED"/>
    <property type="match status" value="1"/>
</dbReference>
<dbReference type="KEGG" id="pcad:114484285"/>
<dbReference type="GeneID" id="114484285"/>
<keyword evidence="3" id="KW-1185">Reference proteome</keyword>
<dbReference type="InParanoid" id="A0A455AI38"/>
<dbReference type="STRING" id="9755.ENSPCTP00005023957"/>
<evidence type="ECO:0000256" key="1">
    <source>
        <dbReference type="SAM" id="MobiDB-lite"/>
    </source>
</evidence>
<proteinExistence type="predicted"/>
<dbReference type="Gene3D" id="1.25.40.10">
    <property type="entry name" value="Tetratricopeptide repeat domain"/>
    <property type="match status" value="1"/>
</dbReference>
<protein>
    <submittedName>
        <fullName evidence="4">Tetratricopeptide repeat protein 21A-like</fullName>
    </submittedName>
</protein>
<feature type="compositionally biased region" description="Basic residues" evidence="1">
    <location>
        <begin position="78"/>
        <end position="87"/>
    </location>
</feature>
<feature type="compositionally biased region" description="Polar residues" evidence="1">
    <location>
        <begin position="17"/>
        <end position="29"/>
    </location>
</feature>
<accession>A0A455AI38</accession>
<dbReference type="PANTHER" id="PTHR14699:SF2">
    <property type="entry name" value="TETRATRICOPEPTIDE REPEAT PROTEIN 21A"/>
    <property type="match status" value="1"/>
</dbReference>